<evidence type="ECO:0000313" key="2">
    <source>
        <dbReference type="Proteomes" id="UP001610563"/>
    </source>
</evidence>
<accession>A0ABR4FRU4</accession>
<organism evidence="1 2">
    <name type="scientific">Aspergillus keveii</name>
    <dbReference type="NCBI Taxonomy" id="714993"/>
    <lineage>
        <taxon>Eukaryota</taxon>
        <taxon>Fungi</taxon>
        <taxon>Dikarya</taxon>
        <taxon>Ascomycota</taxon>
        <taxon>Pezizomycotina</taxon>
        <taxon>Eurotiomycetes</taxon>
        <taxon>Eurotiomycetidae</taxon>
        <taxon>Eurotiales</taxon>
        <taxon>Aspergillaceae</taxon>
        <taxon>Aspergillus</taxon>
        <taxon>Aspergillus subgen. Nidulantes</taxon>
    </lineage>
</organism>
<dbReference type="Proteomes" id="UP001610563">
    <property type="component" value="Unassembled WGS sequence"/>
</dbReference>
<keyword evidence="2" id="KW-1185">Reference proteome</keyword>
<comment type="caution">
    <text evidence="1">The sequence shown here is derived from an EMBL/GenBank/DDBJ whole genome shotgun (WGS) entry which is preliminary data.</text>
</comment>
<evidence type="ECO:0000313" key="1">
    <source>
        <dbReference type="EMBL" id="KAL2785977.1"/>
    </source>
</evidence>
<protein>
    <submittedName>
        <fullName evidence="1">Uncharacterized protein</fullName>
    </submittedName>
</protein>
<proteinExistence type="predicted"/>
<sequence>MTPALDAQLKPTRCQFNTTNCLMNKMPPHLQKGYKDDPRVGQWENLTTTLRLEHHSMRVSDVGLNVDRRIWQRHQLTCSPLRINRYEVPYIDDTNATVLWVGYEEGSYDASETYGNVIPAHCLSTNDYITRCRYDADGFLQRSWYPYGPWEVQSRRLYELAIYPALADGPQQMQFVNLRPGLNAFNGDTFVTILRHGMELLPGVSSMYQPGLETPFEKTSFRWGQPMDYAVGCIEAYSLCYDHSCTQWLGIERALETVKYHLGLAYGNNTASELTPVYKLMVQASSLRNVLAYHHHSTLVLRYLLQQVPGLERALSQMPQWQWKVRAWFDLSILMFKLNLMASIKGETRGPEKPSPSYNGTEWICEKLLFQDDHVTNLDIFGLSIALCSLMTIYLLSYLRELFAFAARSSSVARLYRRLGFVGRSTTALLLLAQRFPLAFSSMKTRRSSVARRDIGFVNEIPSSNSIDLEHVARSNESRQEPSSL</sequence>
<gene>
    <name evidence="1" type="ORF">BJX66DRAFT_342595</name>
</gene>
<name>A0ABR4FRU4_9EURO</name>
<dbReference type="EMBL" id="JBFTWV010000129">
    <property type="protein sequence ID" value="KAL2785977.1"/>
    <property type="molecule type" value="Genomic_DNA"/>
</dbReference>
<reference evidence="1 2" key="1">
    <citation type="submission" date="2024-07" db="EMBL/GenBank/DDBJ databases">
        <title>Section-level genome sequencing and comparative genomics of Aspergillus sections Usti and Cavernicolus.</title>
        <authorList>
            <consortium name="Lawrence Berkeley National Laboratory"/>
            <person name="Nybo J.L."/>
            <person name="Vesth T.C."/>
            <person name="Theobald S."/>
            <person name="Frisvad J.C."/>
            <person name="Larsen T.O."/>
            <person name="Kjaerboelling I."/>
            <person name="Rothschild-Mancinelli K."/>
            <person name="Lyhne E.K."/>
            <person name="Kogle M.E."/>
            <person name="Barry K."/>
            <person name="Clum A."/>
            <person name="Na H."/>
            <person name="Ledsgaard L."/>
            <person name="Lin J."/>
            <person name="Lipzen A."/>
            <person name="Kuo A."/>
            <person name="Riley R."/>
            <person name="Mondo S."/>
            <person name="Labutti K."/>
            <person name="Haridas S."/>
            <person name="Pangalinan J."/>
            <person name="Salamov A.A."/>
            <person name="Simmons B.A."/>
            <person name="Magnuson J.K."/>
            <person name="Chen J."/>
            <person name="Drula E."/>
            <person name="Henrissat B."/>
            <person name="Wiebenga A."/>
            <person name="Lubbers R.J."/>
            <person name="Gomes A.C."/>
            <person name="Makela M.R."/>
            <person name="Stajich J."/>
            <person name="Grigoriev I.V."/>
            <person name="Mortensen U.H."/>
            <person name="De Vries R.P."/>
            <person name="Baker S.E."/>
            <person name="Andersen M.R."/>
        </authorList>
    </citation>
    <scope>NUCLEOTIDE SEQUENCE [LARGE SCALE GENOMIC DNA]</scope>
    <source>
        <strain evidence="1 2">CBS 209.92</strain>
    </source>
</reference>